<evidence type="ECO:0000313" key="2">
    <source>
        <dbReference type="Proteomes" id="UP000799423"/>
    </source>
</evidence>
<dbReference type="Proteomes" id="UP000799423">
    <property type="component" value="Unassembled WGS sequence"/>
</dbReference>
<protein>
    <submittedName>
        <fullName evidence="1">Uncharacterized protein</fullName>
    </submittedName>
</protein>
<dbReference type="EMBL" id="MU006305">
    <property type="protein sequence ID" value="KAF2850659.1"/>
    <property type="molecule type" value="Genomic_DNA"/>
</dbReference>
<keyword evidence="2" id="KW-1185">Reference proteome</keyword>
<accession>A0A6A7B8F0</accession>
<evidence type="ECO:0000313" key="1">
    <source>
        <dbReference type="EMBL" id="KAF2850659.1"/>
    </source>
</evidence>
<proteinExistence type="predicted"/>
<reference evidence="1" key="1">
    <citation type="submission" date="2020-01" db="EMBL/GenBank/DDBJ databases">
        <authorList>
            <consortium name="DOE Joint Genome Institute"/>
            <person name="Haridas S."/>
            <person name="Albert R."/>
            <person name="Binder M."/>
            <person name="Bloem J."/>
            <person name="Labutti K."/>
            <person name="Salamov A."/>
            <person name="Andreopoulos B."/>
            <person name="Baker S.E."/>
            <person name="Barry K."/>
            <person name="Bills G."/>
            <person name="Bluhm B.H."/>
            <person name="Cannon C."/>
            <person name="Castanera R."/>
            <person name="Culley D.E."/>
            <person name="Daum C."/>
            <person name="Ezra D."/>
            <person name="Gonzalez J.B."/>
            <person name="Henrissat B."/>
            <person name="Kuo A."/>
            <person name="Liang C."/>
            <person name="Lipzen A."/>
            <person name="Lutzoni F."/>
            <person name="Magnuson J."/>
            <person name="Mondo S."/>
            <person name="Nolan M."/>
            <person name="Ohm R."/>
            <person name="Pangilinan J."/>
            <person name="Park H.-J."/>
            <person name="Ramirez L."/>
            <person name="Alfaro M."/>
            <person name="Sun H."/>
            <person name="Tritt A."/>
            <person name="Yoshinaga Y."/>
            <person name="Zwiers L.-H."/>
            <person name="Turgeon B.G."/>
            <person name="Goodwin S.B."/>
            <person name="Spatafora J.W."/>
            <person name="Crous P.W."/>
            <person name="Grigoriev I.V."/>
        </authorList>
    </citation>
    <scope>NUCLEOTIDE SEQUENCE</scope>
    <source>
        <strain evidence="1">IPT5</strain>
    </source>
</reference>
<sequence>MRLLANLRTQQVPTWNRLVATFEVCFAVCCSSVWPQQPPPPHVDAKGTYTAPRRTVEVLHHKPHTVQRRLSPLTFDSNSLSIARRGQGCKRCLLAMHCKNSDALGLVASHVAAGAGELISAILRLLGCPHAGRMQSSM</sequence>
<gene>
    <name evidence="1" type="ORF">T440DRAFT_81025</name>
</gene>
<dbReference type="AlphaFoldDB" id="A0A6A7B8F0"/>
<name>A0A6A7B8F0_9PLEO</name>
<organism evidence="1 2">
    <name type="scientific">Plenodomus tracheiphilus IPT5</name>
    <dbReference type="NCBI Taxonomy" id="1408161"/>
    <lineage>
        <taxon>Eukaryota</taxon>
        <taxon>Fungi</taxon>
        <taxon>Dikarya</taxon>
        <taxon>Ascomycota</taxon>
        <taxon>Pezizomycotina</taxon>
        <taxon>Dothideomycetes</taxon>
        <taxon>Pleosporomycetidae</taxon>
        <taxon>Pleosporales</taxon>
        <taxon>Pleosporineae</taxon>
        <taxon>Leptosphaeriaceae</taxon>
        <taxon>Plenodomus</taxon>
    </lineage>
</organism>